<evidence type="ECO:0000256" key="1">
    <source>
        <dbReference type="SAM" id="Phobius"/>
    </source>
</evidence>
<evidence type="ECO:0000313" key="2">
    <source>
        <dbReference type="EMBL" id="SFJ65958.1"/>
    </source>
</evidence>
<keyword evidence="1" id="KW-1133">Transmembrane helix</keyword>
<name>A0A1I3T480_9SPHI</name>
<organism evidence="2 3">
    <name type="scientific">Parapedobacter indicus</name>
    <dbReference type="NCBI Taxonomy" id="1477437"/>
    <lineage>
        <taxon>Bacteria</taxon>
        <taxon>Pseudomonadati</taxon>
        <taxon>Bacteroidota</taxon>
        <taxon>Sphingobacteriia</taxon>
        <taxon>Sphingobacteriales</taxon>
        <taxon>Sphingobacteriaceae</taxon>
        <taxon>Parapedobacter</taxon>
    </lineage>
</organism>
<keyword evidence="3" id="KW-1185">Reference proteome</keyword>
<feature type="transmembrane region" description="Helical" evidence="1">
    <location>
        <begin position="238"/>
        <end position="257"/>
    </location>
</feature>
<dbReference type="EMBL" id="FOQO01000012">
    <property type="protein sequence ID" value="SFJ65958.1"/>
    <property type="molecule type" value="Genomic_DNA"/>
</dbReference>
<feature type="transmembrane region" description="Helical" evidence="1">
    <location>
        <begin position="137"/>
        <end position="155"/>
    </location>
</feature>
<protein>
    <recommendedName>
        <fullName evidence="4">Patatin-like phospholipase</fullName>
    </recommendedName>
</protein>
<feature type="transmembrane region" description="Helical" evidence="1">
    <location>
        <begin position="161"/>
        <end position="180"/>
    </location>
</feature>
<reference evidence="2 3" key="1">
    <citation type="submission" date="2016-10" db="EMBL/GenBank/DDBJ databases">
        <authorList>
            <person name="de Groot N.N."/>
        </authorList>
    </citation>
    <scope>NUCLEOTIDE SEQUENCE [LARGE SCALE GENOMIC DNA]</scope>
    <source>
        <strain evidence="2 3">RK1</strain>
    </source>
</reference>
<feature type="transmembrane region" description="Helical" evidence="1">
    <location>
        <begin position="39"/>
        <end position="56"/>
    </location>
</feature>
<feature type="transmembrane region" description="Helical" evidence="1">
    <location>
        <begin position="308"/>
        <end position="330"/>
    </location>
</feature>
<dbReference type="STRING" id="1477437.SAMN05444682_11231"/>
<feature type="transmembrane region" description="Helical" evidence="1">
    <location>
        <begin position="351"/>
        <end position="370"/>
    </location>
</feature>
<keyword evidence="1" id="KW-0472">Membrane</keyword>
<accession>A0A1I3T480</accession>
<gene>
    <name evidence="2" type="ORF">SAMN05444682_11231</name>
</gene>
<dbReference type="Proteomes" id="UP000198670">
    <property type="component" value="Unassembled WGS sequence"/>
</dbReference>
<keyword evidence="1" id="KW-0812">Transmembrane</keyword>
<feature type="transmembrane region" description="Helical" evidence="1">
    <location>
        <begin position="76"/>
        <end position="98"/>
    </location>
</feature>
<proteinExistence type="predicted"/>
<dbReference type="AlphaFoldDB" id="A0A1I3T480"/>
<evidence type="ECO:0008006" key="4">
    <source>
        <dbReference type="Google" id="ProtNLM"/>
    </source>
</evidence>
<feature type="transmembrane region" description="Helical" evidence="1">
    <location>
        <begin position="210"/>
        <end position="232"/>
    </location>
</feature>
<sequence>MGKPTGRYVCRPVFLVMIMKTKTCYGFLLRLYNTVKLNLFYILLSLLVPVILWKVQVGRDIVVSLVEPPQHGYVNIPLLIASFSLLALINWAIPVLAIDIWRAVTRRFANSQSLYGGLIALYNGDSVEGKQQFPIRYFASLPWVIFLYVTVTSFFPTKAFIGILTLILLVAGIFLLDWRYRKSVPRVFQRLWDSAANGNTAAARSKALRYVGLMALLFLVFLVLVGLAGYGLRHSRTGLTALVIGANFIGILANYTYMKFAENVDVKNIGLSYYVSKYIHICSLSCMLLLAILLQSCNGRGWPVEIGFFSPIFILITAISLFLFLADVFITAQLSLTWIYNGQPLGRPVWIWYRPLIRLFALAFLFLFFFNSVNSHRIRKQLIQPSQVSAADTRPSLTAYFDRWAQDRVAHTGDTLNVYLVSGQGGGSRAAVWLFMAMNYLDSLKSTPSNRFAENVFSISTVSGSTSGAAMYLADRYLKVPAQPASVAPRMKILYARNYLSSSFWGALIGDGFEGVKYALSRRLWGNRNAFPKDRNYYFQQEEIQGYAEATPALNADQIDGFFKTDYLRPYLQAIDDPSESTSDSMKFNTTLPLFFINSAIVETGQRGVFAPVNLASFSLGTDLYALFKQHHPNYSIPLITCVNQSQAFPIINAYNYLDGAGRLIDGGIYENSGTATTLEIYETLRRYVNSKPNAPYKVRFVCINIVNTNMDAAKDDVRFRAASVLNTLTAAFQSPFGGHEQFSYRNILRRVIAPDTAYSFPLNKPVPLTRMLQSAAIDTMYVSLRMMK</sequence>
<evidence type="ECO:0000313" key="3">
    <source>
        <dbReference type="Proteomes" id="UP000198670"/>
    </source>
</evidence>
<feature type="transmembrane region" description="Helical" evidence="1">
    <location>
        <begin position="278"/>
        <end position="296"/>
    </location>
</feature>